<dbReference type="InterPro" id="IPR006593">
    <property type="entry name" value="Cyt_b561/ferric_Rdtase_TM"/>
</dbReference>
<sequence length="472" mass="48606">MVSRRVLAVATLVAGSTAQFAQFSSGGYGLSVNIPSDTAASSSGPIYLQISAPSGTQWIGFGQGSRMSGANMLIVYAADSSNVTVSPRLGTGHVEPKVNSDAQVSVLEGTGIASDGSLVANIRCDTCLSWNGGSMSVSDTSSSWIYAYKKGDALDSTSTDASISQHDVNTGFNLDLTSGTGGSSSNPFVAASSDDSSSSAAPSGSAATTQPAASSGQTQATATASNTATETGTNTGTSTGTGTSASSSTATATVGVSNPLASSNPSTSGSSHSVSSPNDNIRTAHGVIMGLVFVVLFPMAALTIYVPYREKVRHVHAPLQAISLVLMIVGLGLGVQLGKDLDELDAYHQVIGYIVVAWMVLFQPALGLFQHLHFRRTGARSPMGHAHRWVGRAFIALGVVNGGLGLKQAGPIGNEDAPTWSVVLYSVISAVCFIFYLVIVSYSSWTAKKSIPNGLPGEKPRPRTETYELHGR</sequence>
<dbReference type="InterPro" id="IPR015920">
    <property type="entry name" value="Cellobiose_DH-like_cyt"/>
</dbReference>
<feature type="region of interest" description="Disordered" evidence="7">
    <location>
        <begin position="453"/>
        <end position="472"/>
    </location>
</feature>
<protein>
    <recommendedName>
        <fullName evidence="10">DOMON domain-containing protein</fullName>
    </recommendedName>
</protein>
<name>W9YUG7_9EURO</name>
<evidence type="ECO:0000313" key="12">
    <source>
        <dbReference type="Proteomes" id="UP000019478"/>
    </source>
</evidence>
<feature type="chain" id="PRO_5004933038" description="DOMON domain-containing protein" evidence="9">
    <location>
        <begin position="19"/>
        <end position="472"/>
    </location>
</feature>
<dbReference type="eggNOG" id="ENOG502S50Z">
    <property type="taxonomic scope" value="Eukaryota"/>
</dbReference>
<dbReference type="CDD" id="cd09630">
    <property type="entry name" value="CDH_like_cytochrome"/>
    <property type="match status" value="1"/>
</dbReference>
<comment type="subcellular location">
    <subcellularLocation>
        <location evidence="1">Membrane</location>
    </subcellularLocation>
</comment>
<evidence type="ECO:0000256" key="2">
    <source>
        <dbReference type="ARBA" id="ARBA00022448"/>
    </source>
</evidence>
<feature type="region of interest" description="Disordered" evidence="7">
    <location>
        <begin position="181"/>
        <end position="277"/>
    </location>
</feature>
<dbReference type="SUPFAM" id="SSF49344">
    <property type="entry name" value="CBD9-like"/>
    <property type="match status" value="1"/>
</dbReference>
<keyword evidence="5 8" id="KW-1133">Transmembrane helix</keyword>
<evidence type="ECO:0000256" key="1">
    <source>
        <dbReference type="ARBA" id="ARBA00004370"/>
    </source>
</evidence>
<dbReference type="PANTHER" id="PTHR47797:SF1">
    <property type="entry name" value="CYTOCHROME B561 DOMAIN-CONTAINING PROTEIN-RELATED"/>
    <property type="match status" value="1"/>
</dbReference>
<dbReference type="EMBL" id="AMGY01000001">
    <property type="protein sequence ID" value="EXJ92881.1"/>
    <property type="molecule type" value="Genomic_DNA"/>
</dbReference>
<accession>W9YUG7</accession>
<evidence type="ECO:0000256" key="4">
    <source>
        <dbReference type="ARBA" id="ARBA00022982"/>
    </source>
</evidence>
<dbReference type="Pfam" id="PF16010">
    <property type="entry name" value="CDH-cyt"/>
    <property type="match status" value="1"/>
</dbReference>
<keyword evidence="3 8" id="KW-0812">Transmembrane</keyword>
<dbReference type="SMART" id="SM00665">
    <property type="entry name" value="B561"/>
    <property type="match status" value="1"/>
</dbReference>
<dbReference type="Proteomes" id="UP000019478">
    <property type="component" value="Unassembled WGS sequence"/>
</dbReference>
<dbReference type="Gene3D" id="2.60.40.1210">
    <property type="entry name" value="Cellobiose dehydrogenase, cytochrome domain"/>
    <property type="match status" value="1"/>
</dbReference>
<keyword evidence="6 8" id="KW-0472">Membrane</keyword>
<keyword evidence="2" id="KW-0813">Transport</keyword>
<dbReference type="Gene3D" id="1.20.120.1770">
    <property type="match status" value="1"/>
</dbReference>
<gene>
    <name evidence="11" type="ORF">A1O3_01435</name>
</gene>
<evidence type="ECO:0000313" key="11">
    <source>
        <dbReference type="EMBL" id="EXJ92881.1"/>
    </source>
</evidence>
<dbReference type="RefSeq" id="XP_007729771.1">
    <property type="nucleotide sequence ID" value="XM_007731581.1"/>
</dbReference>
<evidence type="ECO:0000256" key="7">
    <source>
        <dbReference type="SAM" id="MobiDB-lite"/>
    </source>
</evidence>
<evidence type="ECO:0000256" key="6">
    <source>
        <dbReference type="ARBA" id="ARBA00023136"/>
    </source>
</evidence>
<feature type="transmembrane region" description="Helical" evidence="8">
    <location>
        <begin position="284"/>
        <end position="306"/>
    </location>
</feature>
<feature type="transmembrane region" description="Helical" evidence="8">
    <location>
        <begin position="389"/>
        <end position="410"/>
    </location>
</feature>
<evidence type="ECO:0000256" key="3">
    <source>
        <dbReference type="ARBA" id="ARBA00022692"/>
    </source>
</evidence>
<dbReference type="PROSITE" id="PS50836">
    <property type="entry name" value="DOMON"/>
    <property type="match status" value="1"/>
</dbReference>
<feature type="transmembrane region" description="Helical" evidence="8">
    <location>
        <begin position="350"/>
        <end position="369"/>
    </location>
</feature>
<dbReference type="STRING" id="1182542.W9YUG7"/>
<keyword evidence="12" id="KW-1185">Reference proteome</keyword>
<dbReference type="InterPro" id="IPR005018">
    <property type="entry name" value="DOMON_domain"/>
</dbReference>
<feature type="transmembrane region" description="Helical" evidence="8">
    <location>
        <begin position="422"/>
        <end position="442"/>
    </location>
</feature>
<evidence type="ECO:0000256" key="5">
    <source>
        <dbReference type="ARBA" id="ARBA00022989"/>
    </source>
</evidence>
<evidence type="ECO:0000259" key="10">
    <source>
        <dbReference type="PROSITE" id="PS50836"/>
    </source>
</evidence>
<keyword evidence="9" id="KW-0732">Signal</keyword>
<evidence type="ECO:0000256" key="9">
    <source>
        <dbReference type="SAM" id="SignalP"/>
    </source>
</evidence>
<dbReference type="SMART" id="SM00664">
    <property type="entry name" value="DoH"/>
    <property type="match status" value="1"/>
</dbReference>
<dbReference type="GeneID" id="19165571"/>
<dbReference type="HOGENOM" id="CLU_031471_1_0_1"/>
<keyword evidence="4" id="KW-0249">Electron transport</keyword>
<proteinExistence type="predicted"/>
<feature type="signal peptide" evidence="9">
    <location>
        <begin position="1"/>
        <end position="18"/>
    </location>
</feature>
<dbReference type="OrthoDB" id="19261at2759"/>
<comment type="caution">
    <text evidence="11">The sequence shown here is derived from an EMBL/GenBank/DDBJ whole genome shotgun (WGS) entry which is preliminary data.</text>
</comment>
<dbReference type="PANTHER" id="PTHR47797">
    <property type="entry name" value="DEHYDROGENASE, PUTATIVE (AFU_ORTHOLOGUE AFUA_8G05805)-RELATED"/>
    <property type="match status" value="1"/>
</dbReference>
<organism evidence="11 12">
    <name type="scientific">Capronia epimyces CBS 606.96</name>
    <dbReference type="NCBI Taxonomy" id="1182542"/>
    <lineage>
        <taxon>Eukaryota</taxon>
        <taxon>Fungi</taxon>
        <taxon>Dikarya</taxon>
        <taxon>Ascomycota</taxon>
        <taxon>Pezizomycotina</taxon>
        <taxon>Eurotiomycetes</taxon>
        <taxon>Chaetothyriomycetidae</taxon>
        <taxon>Chaetothyriales</taxon>
        <taxon>Herpotrichiellaceae</taxon>
        <taxon>Capronia</taxon>
    </lineage>
</organism>
<feature type="compositionally biased region" description="Low complexity" evidence="7">
    <location>
        <begin position="190"/>
        <end position="276"/>
    </location>
</feature>
<dbReference type="GO" id="GO:0016020">
    <property type="term" value="C:membrane"/>
    <property type="evidence" value="ECO:0007669"/>
    <property type="project" value="UniProtKB-SubCell"/>
</dbReference>
<reference evidence="11 12" key="1">
    <citation type="submission" date="2013-03" db="EMBL/GenBank/DDBJ databases">
        <title>The Genome Sequence of Capronia epimyces CBS 606.96.</title>
        <authorList>
            <consortium name="The Broad Institute Genomics Platform"/>
            <person name="Cuomo C."/>
            <person name="de Hoog S."/>
            <person name="Gorbushina A."/>
            <person name="Walker B."/>
            <person name="Young S.K."/>
            <person name="Zeng Q."/>
            <person name="Gargeya S."/>
            <person name="Fitzgerald M."/>
            <person name="Haas B."/>
            <person name="Abouelleil A."/>
            <person name="Allen A.W."/>
            <person name="Alvarado L."/>
            <person name="Arachchi H.M."/>
            <person name="Berlin A.M."/>
            <person name="Chapman S.B."/>
            <person name="Gainer-Dewar J."/>
            <person name="Goldberg J."/>
            <person name="Griggs A."/>
            <person name="Gujja S."/>
            <person name="Hansen M."/>
            <person name="Howarth C."/>
            <person name="Imamovic A."/>
            <person name="Ireland A."/>
            <person name="Larimer J."/>
            <person name="McCowan C."/>
            <person name="Murphy C."/>
            <person name="Pearson M."/>
            <person name="Poon T.W."/>
            <person name="Priest M."/>
            <person name="Roberts A."/>
            <person name="Saif S."/>
            <person name="Shea T."/>
            <person name="Sisk P."/>
            <person name="Sykes S."/>
            <person name="Wortman J."/>
            <person name="Nusbaum C."/>
            <person name="Birren B."/>
        </authorList>
    </citation>
    <scope>NUCLEOTIDE SEQUENCE [LARGE SCALE GENOMIC DNA]</scope>
    <source>
        <strain evidence="11 12">CBS 606.96</strain>
    </source>
</reference>
<dbReference type="CDD" id="cd08760">
    <property type="entry name" value="Cyt_b561_FRRS1_like"/>
    <property type="match status" value="1"/>
</dbReference>
<dbReference type="Pfam" id="PF03188">
    <property type="entry name" value="Cytochrom_B561"/>
    <property type="match status" value="1"/>
</dbReference>
<dbReference type="AlphaFoldDB" id="W9YUG7"/>
<evidence type="ECO:0000256" key="8">
    <source>
        <dbReference type="SAM" id="Phobius"/>
    </source>
</evidence>
<feature type="transmembrane region" description="Helical" evidence="8">
    <location>
        <begin position="318"/>
        <end position="338"/>
    </location>
</feature>
<feature type="domain" description="DOMON" evidence="10">
    <location>
        <begin position="26"/>
        <end position="151"/>
    </location>
</feature>
<feature type="compositionally biased region" description="Basic and acidic residues" evidence="7">
    <location>
        <begin position="458"/>
        <end position="472"/>
    </location>
</feature>